<evidence type="ECO:0000256" key="5">
    <source>
        <dbReference type="ARBA" id="ARBA00022723"/>
    </source>
</evidence>
<feature type="binding site" evidence="13">
    <location>
        <position position="95"/>
    </location>
    <ligand>
        <name>Mg(2+)</name>
        <dbReference type="ChEBI" id="CHEBI:18420"/>
        <label>1</label>
    </ligand>
</feature>
<evidence type="ECO:0000313" key="15">
    <source>
        <dbReference type="EMBL" id="MBB4267464.1"/>
    </source>
</evidence>
<keyword evidence="16" id="KW-1185">Reference proteome</keyword>
<feature type="domain" description="Nudix hydrolase" evidence="14">
    <location>
        <begin position="54"/>
        <end position="197"/>
    </location>
</feature>
<comment type="function">
    <text evidence="8">Acts on ADP-mannose and ADP-glucose as well as ADP-ribose. Prevents glycogen biosynthesis. The reaction catalyzed by this enzyme is a limiting step of the gluconeogenic process.</text>
</comment>
<evidence type="ECO:0000256" key="1">
    <source>
        <dbReference type="ARBA" id="ARBA00001946"/>
    </source>
</evidence>
<dbReference type="AlphaFoldDB" id="A0A7W6RGA0"/>
<evidence type="ECO:0000256" key="6">
    <source>
        <dbReference type="ARBA" id="ARBA00022801"/>
    </source>
</evidence>
<dbReference type="GO" id="GO:0006753">
    <property type="term" value="P:nucleoside phosphate metabolic process"/>
    <property type="evidence" value="ECO:0007669"/>
    <property type="project" value="TreeGrafter"/>
</dbReference>
<dbReference type="Gene3D" id="3.90.79.10">
    <property type="entry name" value="Nucleoside Triphosphate Pyrophosphohydrolase"/>
    <property type="match status" value="1"/>
</dbReference>
<dbReference type="InterPro" id="IPR015797">
    <property type="entry name" value="NUDIX_hydrolase-like_dom_sf"/>
</dbReference>
<comment type="similarity">
    <text evidence="2">Belongs to the Nudix hydrolase family. NudF subfamily.</text>
</comment>
<evidence type="ECO:0000259" key="14">
    <source>
        <dbReference type="PROSITE" id="PS51462"/>
    </source>
</evidence>
<dbReference type="InterPro" id="IPR004385">
    <property type="entry name" value="NDP_pyrophosphatase"/>
</dbReference>
<sequence length="210" mass="22992">MESVGRLNDPATTVLVERRESAFRGYFHIDRYVLRHALFGGGMMERPITRELLERGHAVAVLPYDPVRDVVVLIEQFRIGALAADMGPWLLEVVAGIIDEGETAEAVAVRETREESGCRVTMLEPVARWLSSPGCTSETVALFVGRVDAGAVSGVHGLPDEGEDIRPLVVSADAFLDLLAEGRLDNATILIAAQWLALHRARLRARWLAA</sequence>
<dbReference type="NCBIfam" id="TIGR00052">
    <property type="entry name" value="nudix-type nucleoside diphosphatase, YffH/AdpP family"/>
    <property type="match status" value="1"/>
</dbReference>
<protein>
    <recommendedName>
        <fullName evidence="4">ADP-ribose pyrophosphatase</fullName>
        <ecNumber evidence="3">3.6.1.13</ecNumber>
    </recommendedName>
    <alternativeName>
        <fullName evidence="9">ADP-ribose diphosphatase</fullName>
    </alternativeName>
    <alternativeName>
        <fullName evidence="11">ADP-ribose phosphohydrolase</fullName>
    </alternativeName>
    <alternativeName>
        <fullName evidence="10">Adenosine diphosphoribose pyrophosphatase</fullName>
    </alternativeName>
</protein>
<dbReference type="GO" id="GO:0005829">
    <property type="term" value="C:cytosol"/>
    <property type="evidence" value="ECO:0007669"/>
    <property type="project" value="TreeGrafter"/>
</dbReference>
<dbReference type="EC" id="3.6.1.13" evidence="3"/>
<accession>A0A7W6RGA0</accession>
<evidence type="ECO:0000256" key="4">
    <source>
        <dbReference type="ARBA" id="ARBA00013297"/>
    </source>
</evidence>
<dbReference type="GO" id="GO:0019693">
    <property type="term" value="P:ribose phosphate metabolic process"/>
    <property type="evidence" value="ECO:0007669"/>
    <property type="project" value="TreeGrafter"/>
</dbReference>
<evidence type="ECO:0000256" key="8">
    <source>
        <dbReference type="ARBA" id="ARBA00025164"/>
    </source>
</evidence>
<organism evidence="15 16">
    <name type="scientific">Roseospira visakhapatnamensis</name>
    <dbReference type="NCBI Taxonomy" id="390880"/>
    <lineage>
        <taxon>Bacteria</taxon>
        <taxon>Pseudomonadati</taxon>
        <taxon>Pseudomonadota</taxon>
        <taxon>Alphaproteobacteria</taxon>
        <taxon>Rhodospirillales</taxon>
        <taxon>Rhodospirillaceae</taxon>
        <taxon>Roseospira</taxon>
    </lineage>
</organism>
<dbReference type="SUPFAM" id="SSF55811">
    <property type="entry name" value="Nudix"/>
    <property type="match status" value="1"/>
</dbReference>
<evidence type="ECO:0000256" key="12">
    <source>
        <dbReference type="ARBA" id="ARBA00049546"/>
    </source>
</evidence>
<dbReference type="PROSITE" id="PS51462">
    <property type="entry name" value="NUDIX"/>
    <property type="match status" value="1"/>
</dbReference>
<evidence type="ECO:0000256" key="7">
    <source>
        <dbReference type="ARBA" id="ARBA00022842"/>
    </source>
</evidence>
<dbReference type="GO" id="GO:0047631">
    <property type="term" value="F:ADP-ribose diphosphatase activity"/>
    <property type="evidence" value="ECO:0007669"/>
    <property type="project" value="UniProtKB-EC"/>
</dbReference>
<evidence type="ECO:0000256" key="3">
    <source>
        <dbReference type="ARBA" id="ARBA00012453"/>
    </source>
</evidence>
<evidence type="ECO:0000256" key="11">
    <source>
        <dbReference type="ARBA" id="ARBA00033056"/>
    </source>
</evidence>
<feature type="binding site" evidence="13">
    <location>
        <position position="163"/>
    </location>
    <ligand>
        <name>Mg(2+)</name>
        <dbReference type="ChEBI" id="CHEBI:18420"/>
        <label>1</label>
    </ligand>
</feature>
<dbReference type="InterPro" id="IPR020084">
    <property type="entry name" value="NUDIX_hydrolase_CS"/>
</dbReference>
<dbReference type="Pfam" id="PF00293">
    <property type="entry name" value="NUDIX"/>
    <property type="match status" value="1"/>
</dbReference>
<dbReference type="EMBL" id="JACIGK010000027">
    <property type="protein sequence ID" value="MBB4267464.1"/>
    <property type="molecule type" value="Genomic_DNA"/>
</dbReference>
<evidence type="ECO:0000256" key="9">
    <source>
        <dbReference type="ARBA" id="ARBA00030162"/>
    </source>
</evidence>
<proteinExistence type="inferred from homology"/>
<dbReference type="Proteomes" id="UP000554286">
    <property type="component" value="Unassembled WGS sequence"/>
</dbReference>
<comment type="cofactor">
    <cofactor evidence="1 13">
        <name>Mg(2+)</name>
        <dbReference type="ChEBI" id="CHEBI:18420"/>
    </cofactor>
</comment>
<evidence type="ECO:0000256" key="10">
    <source>
        <dbReference type="ARBA" id="ARBA00030308"/>
    </source>
</evidence>
<gene>
    <name evidence="15" type="ORF">GGD89_003108</name>
</gene>
<evidence type="ECO:0000256" key="13">
    <source>
        <dbReference type="PIRSR" id="PIRSR604385-2"/>
    </source>
</evidence>
<name>A0A7W6RGA0_9PROT</name>
<feature type="binding site" evidence="13">
    <location>
        <position position="115"/>
    </location>
    <ligand>
        <name>Mg(2+)</name>
        <dbReference type="ChEBI" id="CHEBI:18420"/>
        <label>1</label>
    </ligand>
</feature>
<keyword evidence="5 13" id="KW-0479">Metal-binding</keyword>
<comment type="caution">
    <text evidence="15">The sequence shown here is derived from an EMBL/GenBank/DDBJ whole genome shotgun (WGS) entry which is preliminary data.</text>
</comment>
<keyword evidence="6 15" id="KW-0378">Hydrolase</keyword>
<evidence type="ECO:0000313" key="16">
    <source>
        <dbReference type="Proteomes" id="UP000554286"/>
    </source>
</evidence>
<dbReference type="PANTHER" id="PTHR11839">
    <property type="entry name" value="UDP/ADP-SUGAR PYROPHOSPHATASE"/>
    <property type="match status" value="1"/>
</dbReference>
<dbReference type="CDD" id="cd24155">
    <property type="entry name" value="NUDIX_ADPRase"/>
    <property type="match status" value="1"/>
</dbReference>
<evidence type="ECO:0000256" key="2">
    <source>
        <dbReference type="ARBA" id="ARBA00007482"/>
    </source>
</evidence>
<dbReference type="InterPro" id="IPR000086">
    <property type="entry name" value="NUDIX_hydrolase_dom"/>
</dbReference>
<dbReference type="PROSITE" id="PS00893">
    <property type="entry name" value="NUDIX_BOX"/>
    <property type="match status" value="1"/>
</dbReference>
<dbReference type="GO" id="GO:0019144">
    <property type="term" value="F:ADP-sugar diphosphatase activity"/>
    <property type="evidence" value="ECO:0007669"/>
    <property type="project" value="TreeGrafter"/>
</dbReference>
<keyword evidence="7 13" id="KW-0460">Magnesium</keyword>
<dbReference type="RefSeq" id="WP_184046883.1">
    <property type="nucleotide sequence ID" value="NZ_JACIGK010000027.1"/>
</dbReference>
<reference evidence="15 16" key="1">
    <citation type="submission" date="2020-08" db="EMBL/GenBank/DDBJ databases">
        <title>Genome sequencing of Purple Non-Sulfur Bacteria from various extreme environments.</title>
        <authorList>
            <person name="Mayer M."/>
        </authorList>
    </citation>
    <scope>NUCLEOTIDE SEQUENCE [LARGE SCALE GENOMIC DNA]</scope>
    <source>
        <strain evidence="15 16">JA131</strain>
    </source>
</reference>
<feature type="binding site" evidence="13">
    <location>
        <position position="111"/>
    </location>
    <ligand>
        <name>Mg(2+)</name>
        <dbReference type="ChEBI" id="CHEBI:18420"/>
        <label>1</label>
    </ligand>
</feature>
<dbReference type="GO" id="GO:0046872">
    <property type="term" value="F:metal ion binding"/>
    <property type="evidence" value="ECO:0007669"/>
    <property type="project" value="UniProtKB-KW"/>
</dbReference>
<comment type="catalytic activity">
    <reaction evidence="12">
        <text>ADP-D-ribose + H2O = D-ribose 5-phosphate + AMP + 2 H(+)</text>
        <dbReference type="Rhea" id="RHEA:10412"/>
        <dbReference type="ChEBI" id="CHEBI:15377"/>
        <dbReference type="ChEBI" id="CHEBI:15378"/>
        <dbReference type="ChEBI" id="CHEBI:57967"/>
        <dbReference type="ChEBI" id="CHEBI:78346"/>
        <dbReference type="ChEBI" id="CHEBI:456215"/>
        <dbReference type="EC" id="3.6.1.13"/>
    </reaction>
</comment>
<dbReference type="PANTHER" id="PTHR11839:SF5">
    <property type="entry name" value="ADP-RIBOSE PYROPHOSPHATASE"/>
    <property type="match status" value="1"/>
</dbReference>